<dbReference type="PANTHER" id="PTHR34406">
    <property type="entry name" value="PROTEIN YCEI"/>
    <property type="match status" value="1"/>
</dbReference>
<dbReference type="SMART" id="SM00867">
    <property type="entry name" value="YceI"/>
    <property type="match status" value="1"/>
</dbReference>
<comment type="similarity">
    <text evidence="1">Belongs to the UPF0312 family.</text>
</comment>
<evidence type="ECO:0000313" key="4">
    <source>
        <dbReference type="Proteomes" id="UP001500016"/>
    </source>
</evidence>
<evidence type="ECO:0000313" key="3">
    <source>
        <dbReference type="EMBL" id="GAA2063672.1"/>
    </source>
</evidence>
<reference evidence="3 4" key="1">
    <citation type="journal article" date="2019" name="Int. J. Syst. Evol. Microbiol.">
        <title>The Global Catalogue of Microorganisms (GCM) 10K type strain sequencing project: providing services to taxonomists for standard genome sequencing and annotation.</title>
        <authorList>
            <consortium name="The Broad Institute Genomics Platform"/>
            <consortium name="The Broad Institute Genome Sequencing Center for Infectious Disease"/>
            <person name="Wu L."/>
            <person name="Ma J."/>
        </authorList>
    </citation>
    <scope>NUCLEOTIDE SEQUENCE [LARGE SCALE GENOMIC DNA]</scope>
    <source>
        <strain evidence="3 4">JCM 15478</strain>
    </source>
</reference>
<dbReference type="PANTHER" id="PTHR34406:SF1">
    <property type="entry name" value="PROTEIN YCEI"/>
    <property type="match status" value="1"/>
</dbReference>
<dbReference type="RefSeq" id="WP_344523902.1">
    <property type="nucleotide sequence ID" value="NZ_BAAAPE010000001.1"/>
</dbReference>
<dbReference type="Pfam" id="PF04264">
    <property type="entry name" value="YceI"/>
    <property type="match status" value="1"/>
</dbReference>
<organism evidence="3 4">
    <name type="scientific">Streptomyces albiaxialis</name>
    <dbReference type="NCBI Taxonomy" id="329523"/>
    <lineage>
        <taxon>Bacteria</taxon>
        <taxon>Bacillati</taxon>
        <taxon>Actinomycetota</taxon>
        <taxon>Actinomycetes</taxon>
        <taxon>Kitasatosporales</taxon>
        <taxon>Streptomycetaceae</taxon>
        <taxon>Streptomyces</taxon>
    </lineage>
</organism>
<gene>
    <name evidence="3" type="ORF">GCM10009801_07710</name>
</gene>
<dbReference type="InterPro" id="IPR007372">
    <property type="entry name" value="Lipid/polyisoprenoid-bd_YceI"/>
</dbReference>
<proteinExistence type="inferred from homology"/>
<dbReference type="EMBL" id="BAAAPE010000001">
    <property type="protein sequence ID" value="GAA2063672.1"/>
    <property type="molecule type" value="Genomic_DNA"/>
</dbReference>
<dbReference type="Gene3D" id="2.40.128.110">
    <property type="entry name" value="Lipid/polyisoprenoid-binding, YceI-like"/>
    <property type="match status" value="1"/>
</dbReference>
<dbReference type="InterPro" id="IPR036761">
    <property type="entry name" value="TTHA0802/YceI-like_sf"/>
</dbReference>
<protein>
    <submittedName>
        <fullName evidence="3">YceI family protein</fullName>
    </submittedName>
</protein>
<keyword evidence="4" id="KW-1185">Reference proteome</keyword>
<name>A0ABN2VNW4_9ACTN</name>
<evidence type="ECO:0000256" key="1">
    <source>
        <dbReference type="ARBA" id="ARBA00008812"/>
    </source>
</evidence>
<comment type="caution">
    <text evidence="3">The sequence shown here is derived from an EMBL/GenBank/DDBJ whole genome shotgun (WGS) entry which is preliminary data.</text>
</comment>
<dbReference type="Proteomes" id="UP001500016">
    <property type="component" value="Unassembled WGS sequence"/>
</dbReference>
<accession>A0ABN2VNW4</accession>
<evidence type="ECO:0000259" key="2">
    <source>
        <dbReference type="SMART" id="SM00867"/>
    </source>
</evidence>
<feature type="domain" description="Lipid/polyisoprenoid-binding YceI-like" evidence="2">
    <location>
        <begin position="16"/>
        <end position="180"/>
    </location>
</feature>
<sequence length="182" mass="19154">MSTPTAASIPGYTTGTWAIDPIHSEVAFSVKHLGIAKVRGRFDEFEGQIVTAEDPLDSTVTATIRTASVSTGNEQRDEHVRTADFLNVEEAPEMTFRSTGLRANGSAGFQVDGELTLRGVTRPVTLDLELNGFGQGMEGKPALGLSASTEISRSDFGVTAGPASAVVGDTIKITLDVEANQV</sequence>
<dbReference type="SUPFAM" id="SSF101874">
    <property type="entry name" value="YceI-like"/>
    <property type="match status" value="1"/>
</dbReference>